<dbReference type="InterPro" id="IPR008927">
    <property type="entry name" value="6-PGluconate_DH-like_C_sf"/>
</dbReference>
<evidence type="ECO:0000256" key="8">
    <source>
        <dbReference type="PIRNR" id="PIRNR000124"/>
    </source>
</evidence>
<dbReference type="EMBL" id="CP091092">
    <property type="protein sequence ID" value="WFN37410.1"/>
    <property type="molecule type" value="Genomic_DNA"/>
</dbReference>
<dbReference type="PANTHER" id="PTHR43491">
    <property type="entry name" value="UDP-N-ACETYL-D-MANNOSAMINE DEHYDROGENASE"/>
    <property type="match status" value="1"/>
</dbReference>
<evidence type="ECO:0000256" key="5">
    <source>
        <dbReference type="ARBA" id="ARBA00023027"/>
    </source>
</evidence>
<evidence type="ECO:0000256" key="3">
    <source>
        <dbReference type="ARBA" id="ARBA00016796"/>
    </source>
</evidence>
<keyword evidence="4" id="KW-0560">Oxidoreductase</keyword>
<dbReference type="InterPro" id="IPR014027">
    <property type="entry name" value="UDP-Glc/GDP-Man_DH_C"/>
</dbReference>
<name>A0AAF0FPR8_9EURY</name>
<dbReference type="Gene3D" id="3.40.50.720">
    <property type="entry name" value="NAD(P)-binding Rossmann-like Domain"/>
    <property type="match status" value="2"/>
</dbReference>
<evidence type="ECO:0000256" key="4">
    <source>
        <dbReference type="ARBA" id="ARBA00023002"/>
    </source>
</evidence>
<dbReference type="InterPro" id="IPR014026">
    <property type="entry name" value="UDP-Glc/GDP-Man_DH_dimer"/>
</dbReference>
<dbReference type="GO" id="GO:0000271">
    <property type="term" value="P:polysaccharide biosynthetic process"/>
    <property type="evidence" value="ECO:0007669"/>
    <property type="project" value="InterPro"/>
</dbReference>
<dbReference type="SUPFAM" id="SSF48179">
    <property type="entry name" value="6-phosphogluconate dehydrogenase C-terminal domain-like"/>
    <property type="match status" value="1"/>
</dbReference>
<dbReference type="SUPFAM" id="SSF52413">
    <property type="entry name" value="UDP-glucose/GDP-mannose dehydrogenase C-terminal domain"/>
    <property type="match status" value="1"/>
</dbReference>
<dbReference type="Pfam" id="PF00984">
    <property type="entry name" value="UDPG_MGDP_dh"/>
    <property type="match status" value="1"/>
</dbReference>
<dbReference type="PIRSF" id="PIRSF500136">
    <property type="entry name" value="UDP_ManNAc_DH"/>
    <property type="match status" value="1"/>
</dbReference>
<feature type="domain" description="UDP-glucose/GDP-mannose dehydrogenase C-terminal" evidence="9">
    <location>
        <begin position="385"/>
        <end position="485"/>
    </location>
</feature>
<reference evidence="10" key="1">
    <citation type="submission" date="2022-01" db="EMBL/GenBank/DDBJ databases">
        <title>Complete genome of Methanomicrobium antiquum DSM 21220.</title>
        <authorList>
            <person name="Chen S.-C."/>
            <person name="You Y.-T."/>
            <person name="Zhou Y.-Z."/>
            <person name="Lai M.-C."/>
        </authorList>
    </citation>
    <scope>NUCLEOTIDE SEQUENCE</scope>
    <source>
        <strain evidence="10">DSM 21220</strain>
    </source>
</reference>
<evidence type="ECO:0000256" key="2">
    <source>
        <dbReference type="ARBA" id="ARBA00012935"/>
    </source>
</evidence>
<comment type="similarity">
    <text evidence="1 8">Belongs to the UDP-glucose/GDP-mannose dehydrogenase family.</text>
</comment>
<comment type="catalytic activity">
    <reaction evidence="7">
        <text>UDP-N-acetyl-alpha-D-mannosamine + 2 NAD(+) + H2O = UDP-N-acetyl-alpha-D-mannosaminouronate + 2 NADH + 3 H(+)</text>
        <dbReference type="Rhea" id="RHEA:25780"/>
        <dbReference type="ChEBI" id="CHEBI:15377"/>
        <dbReference type="ChEBI" id="CHEBI:15378"/>
        <dbReference type="ChEBI" id="CHEBI:57540"/>
        <dbReference type="ChEBI" id="CHEBI:57945"/>
        <dbReference type="ChEBI" id="CHEBI:68623"/>
        <dbReference type="ChEBI" id="CHEBI:70731"/>
        <dbReference type="EC" id="1.1.1.336"/>
    </reaction>
</comment>
<dbReference type="InterPro" id="IPR036291">
    <property type="entry name" value="NAD(P)-bd_dom_sf"/>
</dbReference>
<accession>A0AAF0FPR8</accession>
<protein>
    <recommendedName>
        <fullName evidence="3">UDP-N-acetyl-D-mannosamine dehydrogenase</fullName>
        <ecNumber evidence="2">1.1.1.336</ecNumber>
    </recommendedName>
    <alternativeName>
        <fullName evidence="6">UDP-ManNAc 6-dehydrogenase</fullName>
    </alternativeName>
</protein>
<evidence type="ECO:0000259" key="9">
    <source>
        <dbReference type="SMART" id="SM00984"/>
    </source>
</evidence>
<dbReference type="Proteomes" id="UP001218895">
    <property type="component" value="Chromosome"/>
</dbReference>
<dbReference type="EC" id="1.1.1.336" evidence="2"/>
<dbReference type="RefSeq" id="WP_278100249.1">
    <property type="nucleotide sequence ID" value="NZ_CP091092.1"/>
</dbReference>
<evidence type="ECO:0000313" key="10">
    <source>
        <dbReference type="EMBL" id="WFN37410.1"/>
    </source>
</evidence>
<dbReference type="NCBIfam" id="TIGR03026">
    <property type="entry name" value="NDP-sugDHase"/>
    <property type="match status" value="1"/>
</dbReference>
<evidence type="ECO:0000256" key="6">
    <source>
        <dbReference type="ARBA" id="ARBA00030172"/>
    </source>
</evidence>
<dbReference type="SUPFAM" id="SSF51735">
    <property type="entry name" value="NAD(P)-binding Rossmann-fold domains"/>
    <property type="match status" value="1"/>
</dbReference>
<dbReference type="SMART" id="SM00984">
    <property type="entry name" value="UDPG_MGDP_dh_C"/>
    <property type="match status" value="1"/>
</dbReference>
<evidence type="ECO:0000256" key="1">
    <source>
        <dbReference type="ARBA" id="ARBA00006601"/>
    </source>
</evidence>
<dbReference type="PANTHER" id="PTHR43491:SF2">
    <property type="entry name" value="UDP-N-ACETYL-D-MANNOSAMINE DEHYDROGENASE"/>
    <property type="match status" value="1"/>
</dbReference>
<dbReference type="GO" id="GO:0051287">
    <property type="term" value="F:NAD binding"/>
    <property type="evidence" value="ECO:0007669"/>
    <property type="project" value="InterPro"/>
</dbReference>
<dbReference type="InterPro" id="IPR036220">
    <property type="entry name" value="UDP-Glc/GDP-Man_DH_C_sf"/>
</dbReference>
<dbReference type="Pfam" id="PF03720">
    <property type="entry name" value="UDPG_MGDP_dh_C"/>
    <property type="match status" value="1"/>
</dbReference>
<keyword evidence="5" id="KW-0520">NAD</keyword>
<dbReference type="InterPro" id="IPR028359">
    <property type="entry name" value="UDP_ManNAc/GlcNAc_DH"/>
</dbReference>
<dbReference type="InterPro" id="IPR001732">
    <property type="entry name" value="UDP-Glc/GDP-Man_DH_N"/>
</dbReference>
<evidence type="ECO:0000313" key="11">
    <source>
        <dbReference type="Proteomes" id="UP001218895"/>
    </source>
</evidence>
<evidence type="ECO:0000256" key="7">
    <source>
        <dbReference type="ARBA" id="ARBA00049130"/>
    </source>
</evidence>
<dbReference type="InterPro" id="IPR017476">
    <property type="entry name" value="UDP-Glc/GDP-Man"/>
</dbReference>
<sequence length="516" mass="55989">MPSEGSINFFKPVEKIGVIGMGYVGIPSAVLFADVPHFKKVYGFQRNSESSGYKIDMLNSGISPLKGDEPGLKDLLKKVVSENKFECTSDFSKISECDVITLAIQTPFKNRDSLIPDFTPLKDGLEKTGRYMSKGSLVVLESTITPGTTEGMAKEILETESGLVAGKDFFLAHAPERVMVGRLLQNIREHDRIVGGISSYKPSDSGEKLILDGPDSPSTKRAIELYSPVLTKGKIIPMSATAAEVTKTAENTFRDLQIAAANQLALYCEAMGINFYDVFRGVDSLKGEGITRAMLLPGAGVGGHCLTKDTYHLERGIKIAAENSAKIANTGLNAGSPDPLDFPKGKDSLYVLARQINDFMPHHMLTLTKSALRRAGKDIKGSKIALLGWAFLANSDDARDTPSEVYYNLCKEEGACVFIHDPHVLKYPGVEISQSPEDVLKGADAVAILAGHREYYQMRPEIISGLINLKNGNPVIIDGRNVILPDAWIDKGFVYKGIGRGDKNGHPVRLDIPTGG</sequence>
<gene>
    <name evidence="10" type="ORF">L1994_03185</name>
</gene>
<dbReference type="Pfam" id="PF03721">
    <property type="entry name" value="UDPG_MGDP_dh_N"/>
    <property type="match status" value="1"/>
</dbReference>
<proteinExistence type="inferred from homology"/>
<dbReference type="GO" id="GO:0089714">
    <property type="term" value="F:UDP-N-acetyl-D-mannosamine dehydrogenase activity"/>
    <property type="evidence" value="ECO:0007669"/>
    <property type="project" value="UniProtKB-EC"/>
</dbReference>
<keyword evidence="11" id="KW-1185">Reference proteome</keyword>
<dbReference type="AlphaFoldDB" id="A0AAF0FPR8"/>
<dbReference type="PIRSF" id="PIRSF000124">
    <property type="entry name" value="UDPglc_GDPman_dh"/>
    <property type="match status" value="1"/>
</dbReference>
<dbReference type="GO" id="GO:0016628">
    <property type="term" value="F:oxidoreductase activity, acting on the CH-CH group of donors, NAD or NADP as acceptor"/>
    <property type="evidence" value="ECO:0007669"/>
    <property type="project" value="InterPro"/>
</dbReference>
<dbReference type="KEGG" id="manq:L1994_03185"/>
<organism evidence="10 11">
    <name type="scientific">Methanomicrobium antiquum</name>
    <dbReference type="NCBI Taxonomy" id="487686"/>
    <lineage>
        <taxon>Archaea</taxon>
        <taxon>Methanobacteriati</taxon>
        <taxon>Methanobacteriota</taxon>
        <taxon>Stenosarchaea group</taxon>
        <taxon>Methanomicrobia</taxon>
        <taxon>Methanomicrobiales</taxon>
        <taxon>Methanomicrobiaceae</taxon>
        <taxon>Methanomicrobium</taxon>
    </lineage>
</organism>
<dbReference type="GeneID" id="79949366"/>